<keyword evidence="4" id="KW-0804">Transcription</keyword>
<gene>
    <name evidence="7" type="ORF">HD596_002383</name>
</gene>
<proteinExistence type="inferred from homology"/>
<evidence type="ECO:0000313" key="7">
    <source>
        <dbReference type="EMBL" id="MBB5775627.1"/>
    </source>
</evidence>
<dbReference type="CDD" id="cd15831">
    <property type="entry name" value="BTAD"/>
    <property type="match status" value="1"/>
</dbReference>
<comment type="caution">
    <text evidence="7">The sequence shown here is derived from an EMBL/GenBank/DDBJ whole genome shotgun (WGS) entry which is preliminary data.</text>
</comment>
<dbReference type="GO" id="GO:0000160">
    <property type="term" value="P:phosphorelay signal transduction system"/>
    <property type="evidence" value="ECO:0007669"/>
    <property type="project" value="InterPro"/>
</dbReference>
<feature type="DNA-binding region" description="OmpR/PhoB-type" evidence="5">
    <location>
        <begin position="1"/>
        <end position="91"/>
    </location>
</feature>
<evidence type="ECO:0000256" key="2">
    <source>
        <dbReference type="ARBA" id="ARBA00023015"/>
    </source>
</evidence>
<evidence type="ECO:0000256" key="5">
    <source>
        <dbReference type="PROSITE-ProRule" id="PRU01091"/>
    </source>
</evidence>
<dbReference type="SUPFAM" id="SSF46894">
    <property type="entry name" value="C-terminal effector domain of the bipartite response regulators"/>
    <property type="match status" value="1"/>
</dbReference>
<evidence type="ECO:0000256" key="4">
    <source>
        <dbReference type="ARBA" id="ARBA00023163"/>
    </source>
</evidence>
<dbReference type="GO" id="GO:0003677">
    <property type="term" value="F:DNA binding"/>
    <property type="evidence" value="ECO:0007669"/>
    <property type="project" value="UniProtKB-UniRule"/>
</dbReference>
<dbReference type="Gene3D" id="1.10.10.10">
    <property type="entry name" value="Winged helix-like DNA-binding domain superfamily/Winged helix DNA-binding domain"/>
    <property type="match status" value="1"/>
</dbReference>
<name>A0A7W9G1X1_9ACTN</name>
<dbReference type="Gene3D" id="1.25.40.10">
    <property type="entry name" value="Tetratricopeptide repeat domain"/>
    <property type="match status" value="3"/>
</dbReference>
<dbReference type="PROSITE" id="PS51755">
    <property type="entry name" value="OMPR_PHOB"/>
    <property type="match status" value="1"/>
</dbReference>
<comment type="similarity">
    <text evidence="1">Belongs to the AfsR/DnrI/RedD regulatory family.</text>
</comment>
<dbReference type="SMART" id="SM00862">
    <property type="entry name" value="Trans_reg_C"/>
    <property type="match status" value="1"/>
</dbReference>
<dbReference type="SUPFAM" id="SSF52540">
    <property type="entry name" value="P-loop containing nucleoside triphosphate hydrolases"/>
    <property type="match status" value="1"/>
</dbReference>
<dbReference type="AlphaFoldDB" id="A0A7W9G1X1"/>
<dbReference type="PANTHER" id="PTHR35807:SF1">
    <property type="entry name" value="TRANSCRIPTIONAL REGULATOR REDD"/>
    <property type="match status" value="1"/>
</dbReference>
<dbReference type="EMBL" id="JACHMB010000001">
    <property type="protein sequence ID" value="MBB5775627.1"/>
    <property type="molecule type" value="Genomic_DNA"/>
</dbReference>
<evidence type="ECO:0000259" key="6">
    <source>
        <dbReference type="PROSITE" id="PS51755"/>
    </source>
</evidence>
<reference evidence="7 8" key="1">
    <citation type="submission" date="2020-08" db="EMBL/GenBank/DDBJ databases">
        <title>Sequencing the genomes of 1000 actinobacteria strains.</title>
        <authorList>
            <person name="Klenk H.-P."/>
        </authorList>
    </citation>
    <scope>NUCLEOTIDE SEQUENCE [LARGE SCALE GENOMIC DNA]</scope>
    <source>
        <strain evidence="7 8">DSM 45507</strain>
    </source>
</reference>
<feature type="domain" description="OmpR/PhoB-type" evidence="6">
    <location>
        <begin position="1"/>
        <end position="91"/>
    </location>
</feature>
<dbReference type="GO" id="GO:0043531">
    <property type="term" value="F:ADP binding"/>
    <property type="evidence" value="ECO:0007669"/>
    <property type="project" value="InterPro"/>
</dbReference>
<dbReference type="Pfam" id="PF03704">
    <property type="entry name" value="BTAD"/>
    <property type="match status" value="1"/>
</dbReference>
<dbReference type="SUPFAM" id="SSF48452">
    <property type="entry name" value="TPR-like"/>
    <property type="match status" value="3"/>
</dbReference>
<dbReference type="Gene3D" id="3.40.50.300">
    <property type="entry name" value="P-loop containing nucleotide triphosphate hydrolases"/>
    <property type="match status" value="1"/>
</dbReference>
<protein>
    <submittedName>
        <fullName evidence="7">DNA-binding SARP family transcriptional activator</fullName>
    </submittedName>
</protein>
<dbReference type="InterPro" id="IPR036388">
    <property type="entry name" value="WH-like_DNA-bd_sf"/>
</dbReference>
<accession>A0A7W9G1X1</accession>
<keyword evidence="2" id="KW-0805">Transcription regulation</keyword>
<dbReference type="InterPro" id="IPR016032">
    <property type="entry name" value="Sig_transdc_resp-reg_C-effctor"/>
</dbReference>
<keyword evidence="8" id="KW-1185">Reference proteome</keyword>
<dbReference type="InterPro" id="IPR019734">
    <property type="entry name" value="TPR_rpt"/>
</dbReference>
<evidence type="ECO:0000256" key="3">
    <source>
        <dbReference type="ARBA" id="ARBA00023125"/>
    </source>
</evidence>
<dbReference type="InterPro" id="IPR051677">
    <property type="entry name" value="AfsR-DnrI-RedD_regulator"/>
</dbReference>
<dbReference type="Proteomes" id="UP000579153">
    <property type="component" value="Unassembled WGS sequence"/>
</dbReference>
<dbReference type="SMART" id="SM01043">
    <property type="entry name" value="BTAD"/>
    <property type="match status" value="1"/>
</dbReference>
<evidence type="ECO:0000256" key="1">
    <source>
        <dbReference type="ARBA" id="ARBA00005820"/>
    </source>
</evidence>
<keyword evidence="3 5" id="KW-0238">DNA-binding</keyword>
<dbReference type="GO" id="GO:0006355">
    <property type="term" value="P:regulation of DNA-templated transcription"/>
    <property type="evidence" value="ECO:0007669"/>
    <property type="project" value="InterPro"/>
</dbReference>
<dbReference type="PRINTS" id="PR00364">
    <property type="entry name" value="DISEASERSIST"/>
</dbReference>
<dbReference type="PANTHER" id="PTHR35807">
    <property type="entry name" value="TRANSCRIPTIONAL REGULATOR REDD-RELATED"/>
    <property type="match status" value="1"/>
</dbReference>
<dbReference type="InterPro" id="IPR011990">
    <property type="entry name" value="TPR-like_helical_dom_sf"/>
</dbReference>
<evidence type="ECO:0000313" key="8">
    <source>
        <dbReference type="Proteomes" id="UP000579153"/>
    </source>
</evidence>
<organism evidence="7 8">
    <name type="scientific">Nonomuraea jabiensis</name>
    <dbReference type="NCBI Taxonomy" id="882448"/>
    <lineage>
        <taxon>Bacteria</taxon>
        <taxon>Bacillati</taxon>
        <taxon>Actinomycetota</taxon>
        <taxon>Actinomycetes</taxon>
        <taxon>Streptosporangiales</taxon>
        <taxon>Streptosporangiaceae</taxon>
        <taxon>Nonomuraea</taxon>
    </lineage>
</organism>
<dbReference type="InterPro" id="IPR001867">
    <property type="entry name" value="OmpR/PhoB-type_DNA-bd"/>
</dbReference>
<dbReference type="SMART" id="SM00028">
    <property type="entry name" value="TPR"/>
    <property type="match status" value="6"/>
</dbReference>
<dbReference type="InterPro" id="IPR005158">
    <property type="entry name" value="BTAD"/>
</dbReference>
<dbReference type="Pfam" id="PF13424">
    <property type="entry name" value="TPR_12"/>
    <property type="match status" value="1"/>
</dbReference>
<dbReference type="RefSeq" id="WP_313043663.1">
    <property type="nucleotide sequence ID" value="NZ_JACHMB010000001.1"/>
</dbReference>
<dbReference type="InterPro" id="IPR027417">
    <property type="entry name" value="P-loop_NTPase"/>
</dbReference>
<sequence>MPVTFHVLGPLEVRRDGRPVRISGRKPRMLLATLLLDAGRVVGADRLADVLWPHRPPRSAQANLRTYVSSLRSDLGPALLRADGAGYAIDVADGALDLLEFEALVDRGEFAEALALWRGAPLSDLPGSPVWDRRLEPLHRARLWAAEALIDRRIQRGDHDGAASELRGLLAEHPYREDLWGRLVLTLHSGGRKAEALRAYATVRAQLVDELGVEPGADLRGAYELILADEALPAVPRQLPPRLPDFTGRAGEVAALGRPFSVAVISGPPGSGKSALAVHAAHALCGAYPAGQLHLELGLREPGDLLAEALRGLGVPGVPPTVGERSALFRSLLAERPMLVLLDDARDADQVRPLLPGDGSAVIVTSRRRVTELPGAVLVQLGPLAPDEALSLLGSIAGADRVAREREAALAIVAACGGLPLAVRNAGTRLAARPGWSLSVLRQRLEDDWLGELRDVRASFDDGYARLPAEAARTLATFRLLGASAQPGWVVDAALGRHGADDVTDLLVDVSLLDLVGTDGVGQPRYRVPDLIGRHALERAPALPPGRSGPDAVGRVLAAWTATAEHAMARLPTTVFSLTAARAPRWRLPGRTLDRLTADPVAWFEAEHEALAGAVDVAAGSGLAESAWGLAAAMVPYLDLHCHLGTWRRTHTAALAAARAAGDRYGEAAMLRGLAQVSLYQDRYDEAADGFTRSRQIFSDLGDRRAEATSICGLGAVSQFRGRPAHSLIHFRNALAIFVATGDRHGEAFARQAIGRACLKSGDLEQASESLGQAMRLAQELGDAHREGCVCLQMGHLHQAMSFHQHALEIFESLGDRHCGAYALQSLAGLQAARGDLARASTGLERSLEIFQELGDLSGAASSTQLLGELYRSAGRTGLARTYLSHASALRRSLPV</sequence>